<proteinExistence type="predicted"/>
<dbReference type="RefSeq" id="WP_122075808.1">
    <property type="nucleotide sequence ID" value="NZ_RFFL01000003.1"/>
</dbReference>
<dbReference type="Pfam" id="PF13643">
    <property type="entry name" value="DUF4145"/>
    <property type="match status" value="1"/>
</dbReference>
<dbReference type="GeneID" id="84608318"/>
<dbReference type="Proteomes" id="UP000269134">
    <property type="component" value="Unassembled WGS sequence"/>
</dbReference>
<gene>
    <name evidence="2" type="ORF">EA795_04625</name>
</gene>
<evidence type="ECO:0000259" key="1">
    <source>
        <dbReference type="Pfam" id="PF13643"/>
    </source>
</evidence>
<protein>
    <submittedName>
        <fullName evidence="2">DUF4145 domain-containing protein</fullName>
    </submittedName>
</protein>
<organism evidence="2 3">
    <name type="scientific">Stutzerimonas nitrititolerans</name>
    <dbReference type="NCBI Taxonomy" id="2482751"/>
    <lineage>
        <taxon>Bacteria</taxon>
        <taxon>Pseudomonadati</taxon>
        <taxon>Pseudomonadota</taxon>
        <taxon>Gammaproteobacteria</taxon>
        <taxon>Pseudomonadales</taxon>
        <taxon>Pseudomonadaceae</taxon>
        <taxon>Stutzerimonas</taxon>
    </lineage>
</organism>
<comment type="caution">
    <text evidence="2">The sequence shown here is derived from an EMBL/GenBank/DDBJ whole genome shotgun (WGS) entry which is preliminary data.</text>
</comment>
<dbReference type="InterPro" id="IPR025285">
    <property type="entry name" value="DUF4145"/>
</dbReference>
<reference evidence="2 3" key="1">
    <citation type="submission" date="2018-10" db="EMBL/GenBank/DDBJ databases">
        <title>Pseudomonas sp. GL14 genome.</title>
        <authorList>
            <person name="Peng J."/>
            <person name="Liu Z.-P."/>
        </authorList>
    </citation>
    <scope>NUCLEOTIDE SEQUENCE [LARGE SCALE GENOMIC DNA]</scope>
    <source>
        <strain evidence="2 3">GL14</strain>
    </source>
</reference>
<accession>A0ABX9V9C6</accession>
<name>A0ABX9V9C6_9GAMM</name>
<keyword evidence="3" id="KW-1185">Reference proteome</keyword>
<evidence type="ECO:0000313" key="3">
    <source>
        <dbReference type="Proteomes" id="UP000269134"/>
    </source>
</evidence>
<sequence length="256" mass="28783">MDNKTLTSVFTKESIHRYTCPYCYSGELRLEGDFNSQETVASKAEHGEDYWEPEFIQLIFSCTLKCSSCGEFVFVVGDGSVEEEYFERPDGGWDRGYVEFYRPSYFHPALQLIDFPAASPVNVIATLKTAFAYYFSSPSTCCNSIRAAAEEILTTLGVPAQPESGEGYLSFGRRIQMLGDDDQSVRALFDAIRWLGNYGSHPGTQVEFEDALNAFEIMELLLEEVYSDRKRKIQELAAAINSRKGPISRLPRTGSI</sequence>
<feature type="domain" description="DUF4145" evidence="1">
    <location>
        <begin position="129"/>
        <end position="219"/>
    </location>
</feature>
<dbReference type="EMBL" id="RFFL01000003">
    <property type="protein sequence ID" value="RMI02188.1"/>
    <property type="molecule type" value="Genomic_DNA"/>
</dbReference>
<evidence type="ECO:0000313" key="2">
    <source>
        <dbReference type="EMBL" id="RMI02188.1"/>
    </source>
</evidence>